<dbReference type="InterPro" id="IPR013216">
    <property type="entry name" value="Methyltransf_11"/>
</dbReference>
<evidence type="ECO:0000256" key="1">
    <source>
        <dbReference type="ARBA" id="ARBA00022679"/>
    </source>
</evidence>
<dbReference type="GO" id="GO:0008757">
    <property type="term" value="F:S-adenosylmethionine-dependent methyltransferase activity"/>
    <property type="evidence" value="ECO:0007669"/>
    <property type="project" value="InterPro"/>
</dbReference>
<protein>
    <submittedName>
        <fullName evidence="3">Probable sterol methyltransferase</fullName>
    </submittedName>
</protein>
<gene>
    <name evidence="3" type="ORF">MNBD_ALPHA02-1189</name>
</gene>
<dbReference type="Pfam" id="PF08241">
    <property type="entry name" value="Methyltransf_11"/>
    <property type="match status" value="1"/>
</dbReference>
<dbReference type="PANTHER" id="PTHR44068">
    <property type="entry name" value="ZGC:194242"/>
    <property type="match status" value="1"/>
</dbReference>
<dbReference type="SUPFAM" id="SSF53335">
    <property type="entry name" value="S-adenosyl-L-methionine-dependent methyltransferases"/>
    <property type="match status" value="1"/>
</dbReference>
<proteinExistence type="predicted"/>
<feature type="domain" description="Methyltransferase type 11" evidence="2">
    <location>
        <begin position="69"/>
        <end position="164"/>
    </location>
</feature>
<dbReference type="InterPro" id="IPR029063">
    <property type="entry name" value="SAM-dependent_MTases_sf"/>
</dbReference>
<dbReference type="GO" id="GO:0032259">
    <property type="term" value="P:methylation"/>
    <property type="evidence" value="ECO:0007669"/>
    <property type="project" value="UniProtKB-KW"/>
</dbReference>
<keyword evidence="3" id="KW-0489">Methyltransferase</keyword>
<sequence length="277" mass="30006">MTNENIVSAHYTHGDLLSGIETALITQGKNSEDVTIDDLAPVDEFHIGGRLATEHFLDQLNFTAQSNILDVGCGLGGPARFAANRYNVHVTGIDLTPEFIETGQVLCQWVGLDKQVTLHQGSALSMPFADGSLDGGYMLHVGMNIADKAGLFREIYRVLRPGVRFGVYDVMRLNDGNLCYPVPWANDDSTSSLASPAEYRQLMADAGFVVMTENNRHDFALSYFQDTIAKAKAAGGPPTLGIHVLIGATTAAKMKNMIKNISAGYIAPMEIIAQKQE</sequence>
<name>A0A3B0RPF1_9ZZZZ</name>
<dbReference type="Gene3D" id="3.40.50.150">
    <property type="entry name" value="Vaccinia Virus protein VP39"/>
    <property type="match status" value="1"/>
</dbReference>
<organism evidence="3">
    <name type="scientific">hydrothermal vent metagenome</name>
    <dbReference type="NCBI Taxonomy" id="652676"/>
    <lineage>
        <taxon>unclassified sequences</taxon>
        <taxon>metagenomes</taxon>
        <taxon>ecological metagenomes</taxon>
    </lineage>
</organism>
<dbReference type="EMBL" id="UOED01000100">
    <property type="protein sequence ID" value="VAV95434.1"/>
    <property type="molecule type" value="Genomic_DNA"/>
</dbReference>
<dbReference type="CDD" id="cd02440">
    <property type="entry name" value="AdoMet_MTases"/>
    <property type="match status" value="1"/>
</dbReference>
<reference evidence="3" key="1">
    <citation type="submission" date="2018-06" db="EMBL/GenBank/DDBJ databases">
        <authorList>
            <person name="Zhirakovskaya E."/>
        </authorList>
    </citation>
    <scope>NUCLEOTIDE SEQUENCE</scope>
</reference>
<evidence type="ECO:0000259" key="2">
    <source>
        <dbReference type="Pfam" id="PF08241"/>
    </source>
</evidence>
<accession>A0A3B0RPF1</accession>
<dbReference type="AlphaFoldDB" id="A0A3B0RPF1"/>
<dbReference type="PANTHER" id="PTHR44068:SF11">
    <property type="entry name" value="GERANYL DIPHOSPHATE 2-C-METHYLTRANSFERASE"/>
    <property type="match status" value="1"/>
</dbReference>
<keyword evidence="1 3" id="KW-0808">Transferase</keyword>
<evidence type="ECO:0000313" key="3">
    <source>
        <dbReference type="EMBL" id="VAV95434.1"/>
    </source>
</evidence>
<dbReference type="InterPro" id="IPR050447">
    <property type="entry name" value="Erg6_SMT_methyltransf"/>
</dbReference>